<organism evidence="3 4">
    <name type="scientific">Maledivibacter halophilus</name>
    <dbReference type="NCBI Taxonomy" id="36842"/>
    <lineage>
        <taxon>Bacteria</taxon>
        <taxon>Bacillati</taxon>
        <taxon>Bacillota</taxon>
        <taxon>Clostridia</taxon>
        <taxon>Peptostreptococcales</taxon>
        <taxon>Caminicellaceae</taxon>
        <taxon>Maledivibacter</taxon>
    </lineage>
</organism>
<dbReference type="EMBL" id="FUZT01000006">
    <property type="protein sequence ID" value="SKC74084.1"/>
    <property type="molecule type" value="Genomic_DNA"/>
</dbReference>
<comment type="similarity">
    <text evidence="2">Belongs to the RbfA family.</text>
</comment>
<dbReference type="SUPFAM" id="SSF89919">
    <property type="entry name" value="Ribosome-binding factor A, RbfA"/>
    <property type="match status" value="1"/>
</dbReference>
<name>A0A1T5LDY4_9FIRM</name>
<dbReference type="InterPro" id="IPR023799">
    <property type="entry name" value="RbfA_dom_sf"/>
</dbReference>
<accession>A0A1T5LDY4</accession>
<dbReference type="InterPro" id="IPR015946">
    <property type="entry name" value="KH_dom-like_a/b"/>
</dbReference>
<dbReference type="GO" id="GO:0005829">
    <property type="term" value="C:cytosol"/>
    <property type="evidence" value="ECO:0007669"/>
    <property type="project" value="TreeGrafter"/>
</dbReference>
<proteinExistence type="inferred from homology"/>
<comment type="function">
    <text evidence="2">One of several proteins that assist in the late maturation steps of the functional core of the 30S ribosomal subunit. Associates with free 30S ribosomal subunits (but not with 30S subunits that are part of 70S ribosomes or polysomes). Required for efficient processing of 16S rRNA. May interact with the 5'-terminal helix region of 16S rRNA.</text>
</comment>
<dbReference type="HAMAP" id="MF_00003">
    <property type="entry name" value="RbfA"/>
    <property type="match status" value="1"/>
</dbReference>
<dbReference type="AlphaFoldDB" id="A0A1T5LDY4"/>
<dbReference type="OrthoDB" id="307788at2"/>
<evidence type="ECO:0000256" key="1">
    <source>
        <dbReference type="ARBA" id="ARBA00022517"/>
    </source>
</evidence>
<reference evidence="3 4" key="1">
    <citation type="submission" date="2017-02" db="EMBL/GenBank/DDBJ databases">
        <authorList>
            <person name="Peterson S.W."/>
        </authorList>
    </citation>
    <scope>NUCLEOTIDE SEQUENCE [LARGE SCALE GENOMIC DNA]</scope>
    <source>
        <strain evidence="3 4">M1</strain>
    </source>
</reference>
<evidence type="ECO:0000256" key="2">
    <source>
        <dbReference type="HAMAP-Rule" id="MF_00003"/>
    </source>
</evidence>
<dbReference type="PANTHER" id="PTHR33515:SF1">
    <property type="entry name" value="RIBOSOME-BINDING FACTOR A, CHLOROPLASTIC-RELATED"/>
    <property type="match status" value="1"/>
</dbReference>
<dbReference type="NCBIfam" id="TIGR00082">
    <property type="entry name" value="rbfA"/>
    <property type="match status" value="1"/>
</dbReference>
<dbReference type="GO" id="GO:0030490">
    <property type="term" value="P:maturation of SSU-rRNA"/>
    <property type="evidence" value="ECO:0007669"/>
    <property type="project" value="UniProtKB-UniRule"/>
</dbReference>
<protein>
    <recommendedName>
        <fullName evidence="2">Ribosome-binding factor A</fullName>
    </recommendedName>
</protein>
<dbReference type="PANTHER" id="PTHR33515">
    <property type="entry name" value="RIBOSOME-BINDING FACTOR A, CHLOROPLASTIC-RELATED"/>
    <property type="match status" value="1"/>
</dbReference>
<gene>
    <name evidence="2" type="primary">rbfA</name>
    <name evidence="3" type="ORF">SAMN02194393_02812</name>
</gene>
<dbReference type="Proteomes" id="UP000190285">
    <property type="component" value="Unassembled WGS sequence"/>
</dbReference>
<sequence length="127" mass="14720">MRYSRTSRISEEIKKIVSNLIMNELKDPRISKFTSVTHVDTTGDLRYTNIYVSTFDSKSDDTETIDALNNAKGFVRRELGKHLKLRYTPEPIFKSDNSIKQGVYMSKLIEKLNKDKDPRGKVEDDDE</sequence>
<evidence type="ECO:0000313" key="4">
    <source>
        <dbReference type="Proteomes" id="UP000190285"/>
    </source>
</evidence>
<keyword evidence="4" id="KW-1185">Reference proteome</keyword>
<dbReference type="Gene3D" id="3.30.300.20">
    <property type="match status" value="1"/>
</dbReference>
<comment type="subunit">
    <text evidence="2">Monomer. Binds 30S ribosomal subunits, but not 50S ribosomal subunits or 70S ribosomes.</text>
</comment>
<evidence type="ECO:0000313" key="3">
    <source>
        <dbReference type="EMBL" id="SKC74084.1"/>
    </source>
</evidence>
<dbReference type="GO" id="GO:0043024">
    <property type="term" value="F:ribosomal small subunit binding"/>
    <property type="evidence" value="ECO:0007669"/>
    <property type="project" value="TreeGrafter"/>
</dbReference>
<dbReference type="InterPro" id="IPR000238">
    <property type="entry name" value="RbfA"/>
</dbReference>
<dbReference type="Pfam" id="PF02033">
    <property type="entry name" value="RBFA"/>
    <property type="match status" value="1"/>
</dbReference>
<keyword evidence="1 2" id="KW-0690">Ribosome biogenesis</keyword>
<keyword evidence="2" id="KW-0963">Cytoplasm</keyword>
<comment type="subcellular location">
    <subcellularLocation>
        <location evidence="2">Cytoplasm</location>
    </subcellularLocation>
</comment>
<dbReference type="RefSeq" id="WP_079492403.1">
    <property type="nucleotide sequence ID" value="NZ_FUZT01000006.1"/>
</dbReference>
<dbReference type="STRING" id="36842.SAMN02194393_02812"/>